<dbReference type="Gene3D" id="3.40.50.11440">
    <property type="match status" value="1"/>
</dbReference>
<gene>
    <name evidence="1" type="ORF">LCGC14_1138210</name>
</gene>
<organism evidence="1">
    <name type="scientific">marine sediment metagenome</name>
    <dbReference type="NCBI Taxonomy" id="412755"/>
    <lineage>
        <taxon>unclassified sequences</taxon>
        <taxon>metagenomes</taxon>
        <taxon>ecological metagenomes</taxon>
    </lineage>
</organism>
<name>A0A0F9LZ74_9ZZZZ</name>
<reference evidence="1" key="1">
    <citation type="journal article" date="2015" name="Nature">
        <title>Complex archaea that bridge the gap between prokaryotes and eukaryotes.</title>
        <authorList>
            <person name="Spang A."/>
            <person name="Saw J.H."/>
            <person name="Jorgensen S.L."/>
            <person name="Zaremba-Niedzwiedzka K."/>
            <person name="Martijn J."/>
            <person name="Lind A.E."/>
            <person name="van Eijk R."/>
            <person name="Schleper C."/>
            <person name="Guy L."/>
            <person name="Ettema T.J."/>
        </authorList>
    </citation>
    <scope>NUCLEOTIDE SEQUENCE</scope>
</reference>
<proteinExistence type="predicted"/>
<comment type="caution">
    <text evidence="1">The sequence shown here is derived from an EMBL/GenBank/DDBJ whole genome shotgun (WGS) entry which is preliminary data.</text>
</comment>
<sequence length="423" mass="46739">MSVREEIKMPRMVKIRQKFPRPVCVDIASEVKKEVAQFLHKLPSEARVAIAVGSRGISNIKEVAAAVVQEVKRCEAKPFIVPAMGSHGGATAEGQKKVLESYGINEHSVGAPIVSSMEVIRIGILNNSVPVYFDKNASQADAIIPINRVKPHTDFHDEIESGIAKIMVIGLGKHKGALSIHRHGAAGLHHLIPAAARLITEKMPIVFGVAMVENAYHETALIKAIGRDELEEKEKKLLLKAKELMPHLPSDEIDVLIVEEMGKNISGSGMDTNIIGRMMILGEKEPSSPQIKRIVILDLSQETHGNAAGLGLADFITRKLFKKMNYEVSLINTLTARFIIRGKIPLTLNNDREAIEIALDTCWGVQSEKARVVRIKNTLKLDEVYISEALTEELTGRDDIEIIGKLEEMRFDEQRDLARSSLL</sequence>
<protein>
    <submittedName>
        <fullName evidence="1">Uncharacterized protein</fullName>
    </submittedName>
</protein>
<accession>A0A0F9LZ74</accession>
<dbReference type="AlphaFoldDB" id="A0A0F9LZ74"/>
<dbReference type="EMBL" id="LAZR01005381">
    <property type="protein sequence ID" value="KKN00395.1"/>
    <property type="molecule type" value="Genomic_DNA"/>
</dbReference>
<evidence type="ECO:0000313" key="1">
    <source>
        <dbReference type="EMBL" id="KKN00395.1"/>
    </source>
</evidence>